<protein>
    <submittedName>
        <fullName evidence="2">Uncharacterized protein</fullName>
    </submittedName>
</protein>
<dbReference type="AlphaFoldDB" id="A0AAV3P779"/>
<feature type="compositionally biased region" description="Polar residues" evidence="1">
    <location>
        <begin position="1"/>
        <end position="15"/>
    </location>
</feature>
<evidence type="ECO:0000256" key="1">
    <source>
        <dbReference type="SAM" id="MobiDB-lite"/>
    </source>
</evidence>
<feature type="compositionally biased region" description="Polar residues" evidence="1">
    <location>
        <begin position="128"/>
        <end position="138"/>
    </location>
</feature>
<proteinExistence type="predicted"/>
<feature type="region of interest" description="Disordered" evidence="1">
    <location>
        <begin position="119"/>
        <end position="138"/>
    </location>
</feature>
<feature type="region of interest" description="Disordered" evidence="1">
    <location>
        <begin position="67"/>
        <end position="104"/>
    </location>
</feature>
<evidence type="ECO:0000313" key="3">
    <source>
        <dbReference type="Proteomes" id="UP001454036"/>
    </source>
</evidence>
<keyword evidence="3" id="KW-1185">Reference proteome</keyword>
<feature type="compositionally biased region" description="Basic and acidic residues" evidence="1">
    <location>
        <begin position="33"/>
        <end position="47"/>
    </location>
</feature>
<reference evidence="2 3" key="1">
    <citation type="submission" date="2024-01" db="EMBL/GenBank/DDBJ databases">
        <title>The complete chloroplast genome sequence of Lithospermum erythrorhizon: insights into the phylogenetic relationship among Boraginaceae species and the maternal lineages of purple gromwells.</title>
        <authorList>
            <person name="Okada T."/>
            <person name="Watanabe K."/>
        </authorList>
    </citation>
    <scope>NUCLEOTIDE SEQUENCE [LARGE SCALE GENOMIC DNA]</scope>
</reference>
<organism evidence="2 3">
    <name type="scientific">Lithospermum erythrorhizon</name>
    <name type="common">Purple gromwell</name>
    <name type="synonym">Lithospermum officinale var. erythrorhizon</name>
    <dbReference type="NCBI Taxonomy" id="34254"/>
    <lineage>
        <taxon>Eukaryota</taxon>
        <taxon>Viridiplantae</taxon>
        <taxon>Streptophyta</taxon>
        <taxon>Embryophyta</taxon>
        <taxon>Tracheophyta</taxon>
        <taxon>Spermatophyta</taxon>
        <taxon>Magnoliopsida</taxon>
        <taxon>eudicotyledons</taxon>
        <taxon>Gunneridae</taxon>
        <taxon>Pentapetalae</taxon>
        <taxon>asterids</taxon>
        <taxon>lamiids</taxon>
        <taxon>Boraginales</taxon>
        <taxon>Boraginaceae</taxon>
        <taxon>Boraginoideae</taxon>
        <taxon>Lithospermeae</taxon>
        <taxon>Lithospermum</taxon>
    </lineage>
</organism>
<name>A0AAV3P779_LITER</name>
<evidence type="ECO:0000313" key="2">
    <source>
        <dbReference type="EMBL" id="GAA0146972.1"/>
    </source>
</evidence>
<feature type="region of interest" description="Disordered" evidence="1">
    <location>
        <begin position="1"/>
        <end position="49"/>
    </location>
</feature>
<accession>A0AAV3P779</accession>
<dbReference type="Proteomes" id="UP001454036">
    <property type="component" value="Unassembled WGS sequence"/>
</dbReference>
<comment type="caution">
    <text evidence="2">The sequence shown here is derived from an EMBL/GenBank/DDBJ whole genome shotgun (WGS) entry which is preliminary data.</text>
</comment>
<dbReference type="EMBL" id="BAABME010001010">
    <property type="protein sequence ID" value="GAA0146972.1"/>
    <property type="molecule type" value="Genomic_DNA"/>
</dbReference>
<sequence length="138" mass="15535">MEQGATSQLGVTTRARSGAIQPTPRGPLPSELPRLKAKERDQPKEMGHQSPRVFELELEHELDQDIKTTGISRGRLHHGLAPSAGKELMKPEIQTRGSPSLKGLEKKIHINWDRLRGNRLEKTHDMTTRPTQNSHKND</sequence>
<gene>
    <name evidence="2" type="ORF">LIER_06787</name>
</gene>